<dbReference type="AlphaFoldDB" id="A0ABD5Q255"/>
<comment type="caution">
    <text evidence="2">The sequence shown here is derived from an EMBL/GenBank/DDBJ whole genome shotgun (WGS) entry which is preliminary data.</text>
</comment>
<dbReference type="GeneID" id="73044644"/>
<keyword evidence="3" id="KW-1185">Reference proteome</keyword>
<feature type="compositionally biased region" description="Polar residues" evidence="1">
    <location>
        <begin position="33"/>
        <end position="42"/>
    </location>
</feature>
<dbReference type="Gene3D" id="2.60.40.10">
    <property type="entry name" value="Immunoglobulins"/>
    <property type="match status" value="1"/>
</dbReference>
<reference evidence="2 3" key="1">
    <citation type="journal article" date="2019" name="Int. J. Syst. Evol. Microbiol.">
        <title>The Global Catalogue of Microorganisms (GCM) 10K type strain sequencing project: providing services to taxonomists for standard genome sequencing and annotation.</title>
        <authorList>
            <consortium name="The Broad Institute Genomics Platform"/>
            <consortium name="The Broad Institute Genome Sequencing Center for Infectious Disease"/>
            <person name="Wu L."/>
            <person name="Ma J."/>
        </authorList>
    </citation>
    <scope>NUCLEOTIDE SEQUENCE [LARGE SCALE GENOMIC DNA]</scope>
    <source>
        <strain evidence="2 3">XZYJ18</strain>
    </source>
</reference>
<name>A0ABD5Q255_9EURY</name>
<protein>
    <submittedName>
        <fullName evidence="2">Uncharacterized protein</fullName>
    </submittedName>
</protein>
<sequence>MNRRLLAAAVVLLGTVGGGVLFADGAIPGASPSDGTTPSAETTDTEAGASPTGTDSSDSDAGGTTTGTTDDREYAFTILTVEKCGSTCRDVTARLDNTGGTPRENVRVTTKMYADDELLWSGTQTVGTLGPGESHTSTKRVDVGFSGGMAISANDGYVTIVTVVRSDSGTTRFSERRKVA</sequence>
<feature type="compositionally biased region" description="Low complexity" evidence="1">
    <location>
        <begin position="48"/>
        <end position="68"/>
    </location>
</feature>
<evidence type="ECO:0000313" key="3">
    <source>
        <dbReference type="Proteomes" id="UP001595945"/>
    </source>
</evidence>
<organism evidence="2 3">
    <name type="scientific">Halorussus aquaticus</name>
    <dbReference type="NCBI Taxonomy" id="2953748"/>
    <lineage>
        <taxon>Archaea</taxon>
        <taxon>Methanobacteriati</taxon>
        <taxon>Methanobacteriota</taxon>
        <taxon>Stenosarchaea group</taxon>
        <taxon>Halobacteria</taxon>
        <taxon>Halobacteriales</taxon>
        <taxon>Haladaptataceae</taxon>
        <taxon>Halorussus</taxon>
    </lineage>
</organism>
<accession>A0ABD5Q255</accession>
<dbReference type="Proteomes" id="UP001595945">
    <property type="component" value="Unassembled WGS sequence"/>
</dbReference>
<gene>
    <name evidence="2" type="ORF">ACFO9K_10350</name>
</gene>
<feature type="region of interest" description="Disordered" evidence="1">
    <location>
        <begin position="29"/>
        <end position="69"/>
    </location>
</feature>
<dbReference type="EMBL" id="JBHSHT010000001">
    <property type="protein sequence ID" value="MFC4824663.1"/>
    <property type="molecule type" value="Genomic_DNA"/>
</dbReference>
<dbReference type="InterPro" id="IPR013783">
    <property type="entry name" value="Ig-like_fold"/>
</dbReference>
<evidence type="ECO:0000256" key="1">
    <source>
        <dbReference type="SAM" id="MobiDB-lite"/>
    </source>
</evidence>
<proteinExistence type="predicted"/>
<dbReference type="RefSeq" id="WP_254269610.1">
    <property type="nucleotide sequence ID" value="NZ_CP100400.1"/>
</dbReference>
<evidence type="ECO:0000313" key="2">
    <source>
        <dbReference type="EMBL" id="MFC4824663.1"/>
    </source>
</evidence>